<dbReference type="EC" id="7.1.1.-" evidence="6"/>
<keyword evidence="6" id="KW-1003">Cell membrane</keyword>
<evidence type="ECO:0000313" key="10">
    <source>
        <dbReference type="Proteomes" id="UP000189933"/>
    </source>
</evidence>
<dbReference type="RefSeq" id="WP_078664353.1">
    <property type="nucleotide sequence ID" value="NZ_FUXM01000002.1"/>
</dbReference>
<keyword evidence="2 6" id="KW-0813">Transport</keyword>
<dbReference type="Pfam" id="PF00346">
    <property type="entry name" value="Complex1_49kDa"/>
    <property type="match status" value="1"/>
</dbReference>
<dbReference type="GO" id="GO:0048038">
    <property type="term" value="F:quinone binding"/>
    <property type="evidence" value="ECO:0007669"/>
    <property type="project" value="UniProtKB-KW"/>
</dbReference>
<keyword evidence="10" id="KW-1185">Reference proteome</keyword>
<dbReference type="Gene3D" id="1.10.645.10">
    <property type="entry name" value="Cytochrome-c3 Hydrogenase, chain B"/>
    <property type="match status" value="1"/>
</dbReference>
<keyword evidence="5 6" id="KW-0520">NAD</keyword>
<comment type="catalytic activity">
    <reaction evidence="6">
        <text>a quinone + NADH + 5 H(+)(in) = a quinol + NAD(+) + 4 H(+)(out)</text>
        <dbReference type="Rhea" id="RHEA:57888"/>
        <dbReference type="ChEBI" id="CHEBI:15378"/>
        <dbReference type="ChEBI" id="CHEBI:24646"/>
        <dbReference type="ChEBI" id="CHEBI:57540"/>
        <dbReference type="ChEBI" id="CHEBI:57945"/>
        <dbReference type="ChEBI" id="CHEBI:132124"/>
    </reaction>
</comment>
<keyword evidence="4 6" id="KW-1278">Translocase</keyword>
<evidence type="ECO:0000256" key="5">
    <source>
        <dbReference type="ARBA" id="ARBA00023027"/>
    </source>
</evidence>
<dbReference type="GO" id="GO:0005886">
    <property type="term" value="C:plasma membrane"/>
    <property type="evidence" value="ECO:0007669"/>
    <property type="project" value="UniProtKB-SubCell"/>
</dbReference>
<dbReference type="PANTHER" id="PTHR11993:SF10">
    <property type="entry name" value="NADH DEHYDROGENASE [UBIQUINONE] IRON-SULFUR PROTEIN 2, MITOCHONDRIAL"/>
    <property type="match status" value="1"/>
</dbReference>
<dbReference type="AlphaFoldDB" id="A0A1T4LKB4"/>
<dbReference type="NCBIfam" id="NF004739">
    <property type="entry name" value="PRK06075.1"/>
    <property type="match status" value="1"/>
</dbReference>
<dbReference type="OrthoDB" id="9801496at2"/>
<dbReference type="Proteomes" id="UP000189933">
    <property type="component" value="Unassembled WGS sequence"/>
</dbReference>
<dbReference type="InterPro" id="IPR001135">
    <property type="entry name" value="NADH_Q_OxRdtase_suD"/>
</dbReference>
<proteinExistence type="inferred from homology"/>
<keyword evidence="6" id="KW-0472">Membrane</keyword>
<evidence type="ECO:0000256" key="1">
    <source>
        <dbReference type="ARBA" id="ARBA00005769"/>
    </source>
</evidence>
<comment type="similarity">
    <text evidence="1 6 7">Belongs to the complex I 49 kDa subunit family.</text>
</comment>
<comment type="subunit">
    <text evidence="6">NDH-1 is composed of 14 different subunits. Subunits NuoB, C, D, E, F, and G constitute the peripheral sector of the complex.</text>
</comment>
<dbReference type="InterPro" id="IPR029014">
    <property type="entry name" value="NiFe-Hase_large"/>
</dbReference>
<feature type="domain" description="NADH-quinone oxidoreductase subunit D" evidence="8">
    <location>
        <begin position="120"/>
        <end position="293"/>
    </location>
</feature>
<evidence type="ECO:0000259" key="8">
    <source>
        <dbReference type="Pfam" id="PF00346"/>
    </source>
</evidence>
<keyword evidence="3 6" id="KW-0874">Quinone</keyword>
<evidence type="ECO:0000256" key="7">
    <source>
        <dbReference type="RuleBase" id="RU003685"/>
    </source>
</evidence>
<organism evidence="9 10">
    <name type="scientific">Carboxydocella sporoproducens DSM 16521</name>
    <dbReference type="NCBI Taxonomy" id="1121270"/>
    <lineage>
        <taxon>Bacteria</taxon>
        <taxon>Bacillati</taxon>
        <taxon>Bacillota</taxon>
        <taxon>Clostridia</taxon>
        <taxon>Eubacteriales</taxon>
        <taxon>Clostridiales Family XVI. Incertae Sedis</taxon>
        <taxon>Carboxydocella</taxon>
    </lineage>
</organism>
<gene>
    <name evidence="6" type="primary">nuoD</name>
    <name evidence="9" type="ORF">SAMN02745885_00193</name>
</gene>
<comment type="subcellular location">
    <subcellularLocation>
        <location evidence="6">Cell membrane</location>
        <topology evidence="6">Peripheral membrane protein</topology>
        <orientation evidence="6">Cytoplasmic side</orientation>
    </subcellularLocation>
</comment>
<evidence type="ECO:0000256" key="6">
    <source>
        <dbReference type="HAMAP-Rule" id="MF_01358"/>
    </source>
</evidence>
<dbReference type="NCBIfam" id="NF008974">
    <property type="entry name" value="PRK12322.1"/>
    <property type="match status" value="1"/>
</dbReference>
<dbReference type="EMBL" id="FUXM01000002">
    <property type="protein sequence ID" value="SJZ55193.1"/>
    <property type="molecule type" value="Genomic_DNA"/>
</dbReference>
<dbReference type="GO" id="GO:0051287">
    <property type="term" value="F:NAD binding"/>
    <property type="evidence" value="ECO:0007669"/>
    <property type="project" value="InterPro"/>
</dbReference>
<dbReference type="SUPFAM" id="SSF56762">
    <property type="entry name" value="HydB/Nqo4-like"/>
    <property type="match status" value="1"/>
</dbReference>
<dbReference type="PROSITE" id="PS00535">
    <property type="entry name" value="COMPLEX1_49K"/>
    <property type="match status" value="1"/>
</dbReference>
<evidence type="ECO:0000256" key="4">
    <source>
        <dbReference type="ARBA" id="ARBA00022967"/>
    </source>
</evidence>
<comment type="function">
    <text evidence="6">NDH-1 shuttles electrons from NADH, via FMN and iron-sulfur (Fe-S) centers, to quinones in the respiratory chain. The immediate electron acceptor for the enzyme in this species is believed to be a menaquinone. Couples the redox reaction to proton translocation (for every two electrons transferred, four hydrogen ions are translocated across the cytoplasmic membrane), and thus conserves the redox energy in a proton gradient.</text>
</comment>
<evidence type="ECO:0000313" key="9">
    <source>
        <dbReference type="EMBL" id="SJZ55193.1"/>
    </source>
</evidence>
<evidence type="ECO:0000256" key="3">
    <source>
        <dbReference type="ARBA" id="ARBA00022719"/>
    </source>
</evidence>
<evidence type="ECO:0000256" key="2">
    <source>
        <dbReference type="ARBA" id="ARBA00022448"/>
    </source>
</evidence>
<dbReference type="HAMAP" id="MF_01358">
    <property type="entry name" value="NDH1_NuoD"/>
    <property type="match status" value="1"/>
</dbReference>
<name>A0A1T4LKB4_9FIRM</name>
<accession>A0A1T4LKB4</accession>
<dbReference type="InterPro" id="IPR014029">
    <property type="entry name" value="NADH_UbQ_OxRdtase_49kDa_CS"/>
</dbReference>
<dbReference type="PANTHER" id="PTHR11993">
    <property type="entry name" value="NADH-UBIQUINONE OXIDOREDUCTASE 49 KDA SUBUNIT"/>
    <property type="match status" value="1"/>
</dbReference>
<sequence>MIRTQEITLNLGPQHPSTHGVYRCVLTLDGEYITKAENHTGYLHRGLEKLAESRTYTQFIPYTDRLDYLSGMLNNWAYVATVEKLMGIEVPERAEYIRVIVGELSRIASHLVFVGSYALDLAAFTGWMYCFRDRETVLDLLEMVSGSRMTFSYMRIGGVAEDLPDEFFPAVKKFIAEFPKAIEEYHKVISGNEILIARSKNVGVLSKELALAYGVTGPNLRASGVPYDLRKVEPYSVYDRFDFEVPVLYNGDSYDRYMIRLLEMEQSLKIIEQALDQIPDGPIMAKVPKVIKPPAGEVYHRMEISKGQLGFYIVSDGSPKPYRLHIHSPSFVNLGVFPEIVKGCNIQDAIVVLASIDIVLGEIDR</sequence>
<reference evidence="10" key="1">
    <citation type="submission" date="2017-02" db="EMBL/GenBank/DDBJ databases">
        <authorList>
            <person name="Varghese N."/>
            <person name="Submissions S."/>
        </authorList>
    </citation>
    <scope>NUCLEOTIDE SEQUENCE [LARGE SCALE GENOMIC DNA]</scope>
    <source>
        <strain evidence="10">DSM 16521</strain>
    </source>
</reference>
<dbReference type="GO" id="GO:0050136">
    <property type="term" value="F:NADH dehydrogenase (quinone) (non-electrogenic) activity"/>
    <property type="evidence" value="ECO:0007669"/>
    <property type="project" value="UniProtKB-UniRule"/>
</dbReference>
<protein>
    <recommendedName>
        <fullName evidence="6">NADH-quinone oxidoreductase subunit D</fullName>
        <ecNumber evidence="6">7.1.1.-</ecNumber>
    </recommendedName>
    <alternativeName>
        <fullName evidence="6">NADH dehydrogenase I subunit D</fullName>
    </alternativeName>
    <alternativeName>
        <fullName evidence="6">NDH-1 subunit D</fullName>
    </alternativeName>
</protein>
<dbReference type="InterPro" id="IPR022885">
    <property type="entry name" value="NDH1_su_D/H"/>
</dbReference>